<proteinExistence type="predicted"/>
<evidence type="ECO:0000313" key="1">
    <source>
        <dbReference type="EMBL" id="GFR37923.1"/>
    </source>
</evidence>
<organism evidence="1 2">
    <name type="scientific">Insulibacter thermoxylanivorax</name>
    <dbReference type="NCBI Taxonomy" id="2749268"/>
    <lineage>
        <taxon>Bacteria</taxon>
        <taxon>Bacillati</taxon>
        <taxon>Bacillota</taxon>
        <taxon>Bacilli</taxon>
        <taxon>Bacillales</taxon>
        <taxon>Paenibacillaceae</taxon>
        <taxon>Insulibacter</taxon>
    </lineage>
</organism>
<reference evidence="1" key="1">
    <citation type="submission" date="2020-08" db="EMBL/GenBank/DDBJ databases">
        <authorList>
            <person name="Uke A."/>
            <person name="Chhe C."/>
            <person name="Baramee S."/>
            <person name="Kosugi A."/>
        </authorList>
    </citation>
    <scope>NUCLEOTIDE SEQUENCE</scope>
    <source>
        <strain evidence="1">DA-C8</strain>
    </source>
</reference>
<dbReference type="Proteomes" id="UP000654993">
    <property type="component" value="Unassembled WGS sequence"/>
</dbReference>
<dbReference type="RefSeq" id="WP_200966187.1">
    <property type="nucleotide sequence ID" value="NZ_BMAQ01000008.1"/>
</dbReference>
<dbReference type="AlphaFoldDB" id="A0A916QF48"/>
<dbReference type="EMBL" id="BMAQ01000008">
    <property type="protein sequence ID" value="GFR37923.1"/>
    <property type="molecule type" value="Genomic_DNA"/>
</dbReference>
<evidence type="ECO:0000313" key="2">
    <source>
        <dbReference type="Proteomes" id="UP000654993"/>
    </source>
</evidence>
<accession>A0A916QF48</accession>
<comment type="caution">
    <text evidence="1">The sequence shown here is derived from an EMBL/GenBank/DDBJ whole genome shotgun (WGS) entry which is preliminary data.</text>
</comment>
<gene>
    <name evidence="1" type="ORF">PRECH8_12190</name>
</gene>
<reference evidence="1" key="2">
    <citation type="journal article" date="2021" name="Data Brief">
        <title>Draft genome sequence data of the facultative, thermophilic, xylanolytic bacterium Paenibacillus sp. strain DA-C8.</title>
        <authorList>
            <person name="Chhe C."/>
            <person name="Uke A."/>
            <person name="Baramee S."/>
            <person name="Ungkulpasvich U."/>
            <person name="Tachaapaikoon C."/>
            <person name="Pason P."/>
            <person name="Waeonukul R."/>
            <person name="Ratanakhanokchai K."/>
            <person name="Kosugi A."/>
        </authorList>
    </citation>
    <scope>NUCLEOTIDE SEQUENCE</scope>
    <source>
        <strain evidence="1">DA-C8</strain>
    </source>
</reference>
<sequence length="48" mass="5481">MRNILVTVLLLIVTVSLCYAVFYSDDGLHAILERSEPKITERMMKLSP</sequence>
<protein>
    <submittedName>
        <fullName evidence="1">Uncharacterized protein</fullName>
    </submittedName>
</protein>
<keyword evidence="2" id="KW-1185">Reference proteome</keyword>
<name>A0A916QF48_9BACL</name>